<comment type="cofactor">
    <cofactor evidence="1">
        <name>pyridoxal 5'-phosphate</name>
        <dbReference type="ChEBI" id="CHEBI:597326"/>
    </cofactor>
</comment>
<sequence>MSKVNLMDDYSEGCHPRILEILAETNLIQQEGYGEDAYSREARQFIRERINCSDADIFFVSGGTQANLIVIAASLRPHESVIAVDSGHINVHEAGAIEATGHRINGVPGSDGKMQVTDIESVLDGHGDVPHMVKPKMVYISNSTEIGTCYLKHELEELSAFCRDRGLFLFMDGARLGSALCADGNDLSLADVAELTDVFYIGGTKNGALLGEAIVITNNSIKEDFPFHLKQHGALTAKGRLLGIQFVALFRDDLFFELAAHANKMAGILAGAIKAKDYPFLVETPSNQIFPIFPDTRIKQLAEKYAFHIWQRVDDTHSAIRLVTSWATEQHVVDQFILDLDSFQ</sequence>
<evidence type="ECO:0000256" key="1">
    <source>
        <dbReference type="ARBA" id="ARBA00001933"/>
    </source>
</evidence>
<evidence type="ECO:0000313" key="4">
    <source>
        <dbReference type="EMBL" id="BCL63037.1"/>
    </source>
</evidence>
<feature type="domain" description="Aromatic amino acid beta-eliminating lyase/threonine aldolase" evidence="3">
    <location>
        <begin position="29"/>
        <end position="284"/>
    </location>
</feature>
<dbReference type="KEGG" id="dbk:DGMP_37300"/>
<name>A0A8D5JNU7_9BACT</name>
<evidence type="ECO:0000259" key="3">
    <source>
        <dbReference type="Pfam" id="PF01212"/>
    </source>
</evidence>
<evidence type="ECO:0000256" key="2">
    <source>
        <dbReference type="ARBA" id="ARBA00022898"/>
    </source>
</evidence>
<organism evidence="4 5">
    <name type="scientific">Desulfomarina profundi</name>
    <dbReference type="NCBI Taxonomy" id="2772557"/>
    <lineage>
        <taxon>Bacteria</taxon>
        <taxon>Pseudomonadati</taxon>
        <taxon>Thermodesulfobacteriota</taxon>
        <taxon>Desulfobulbia</taxon>
        <taxon>Desulfobulbales</taxon>
        <taxon>Desulfobulbaceae</taxon>
        <taxon>Desulfomarina</taxon>
    </lineage>
</organism>
<gene>
    <name evidence="4" type="ORF">DGMP_37300</name>
</gene>
<keyword evidence="2" id="KW-0663">Pyridoxal phosphate</keyword>
<dbReference type="EMBL" id="AP024086">
    <property type="protein sequence ID" value="BCL63037.1"/>
    <property type="molecule type" value="Genomic_DNA"/>
</dbReference>
<dbReference type="Proteomes" id="UP000826725">
    <property type="component" value="Chromosome"/>
</dbReference>
<proteinExistence type="predicted"/>
<dbReference type="Pfam" id="PF01212">
    <property type="entry name" value="Beta_elim_lyase"/>
    <property type="match status" value="1"/>
</dbReference>
<dbReference type="PANTHER" id="PTHR48097:SF5">
    <property type="entry name" value="LOW SPECIFICITY L-THREONINE ALDOLASE"/>
    <property type="match status" value="1"/>
</dbReference>
<dbReference type="AlphaFoldDB" id="A0A8D5JNU7"/>
<keyword evidence="5" id="KW-1185">Reference proteome</keyword>
<protein>
    <submittedName>
        <fullName evidence="4">Amino acid lyase</fullName>
    </submittedName>
</protein>
<evidence type="ECO:0000313" key="5">
    <source>
        <dbReference type="Proteomes" id="UP000826725"/>
    </source>
</evidence>
<accession>A0A8D5JNU7</accession>
<dbReference type="GO" id="GO:0016829">
    <property type="term" value="F:lyase activity"/>
    <property type="evidence" value="ECO:0007669"/>
    <property type="project" value="UniProtKB-KW"/>
</dbReference>
<dbReference type="InterPro" id="IPR001597">
    <property type="entry name" value="ArAA_b-elim_lyase/Thr_aldolase"/>
</dbReference>
<reference evidence="4" key="1">
    <citation type="submission" date="2020-09" db="EMBL/GenBank/DDBJ databases">
        <title>Desulfogranum mesoprofundum gen. nov., sp. nov., a novel mesophilic, sulfate-reducing chemolithoautotroph isolated from a deep-sea hydrothermal vent chimney in the Suiyo Seamount.</title>
        <authorList>
            <person name="Hashimoto Y."/>
            <person name="Nakagawa S."/>
        </authorList>
    </citation>
    <scope>NUCLEOTIDE SEQUENCE</scope>
    <source>
        <strain evidence="4">KT2</strain>
    </source>
</reference>
<keyword evidence="4" id="KW-0456">Lyase</keyword>
<dbReference type="RefSeq" id="WP_228855338.1">
    <property type="nucleotide sequence ID" value="NZ_AP024086.1"/>
</dbReference>
<dbReference type="GO" id="GO:0006520">
    <property type="term" value="P:amino acid metabolic process"/>
    <property type="evidence" value="ECO:0007669"/>
    <property type="project" value="InterPro"/>
</dbReference>
<dbReference type="PANTHER" id="PTHR48097">
    <property type="entry name" value="L-THREONINE ALDOLASE-RELATED"/>
    <property type="match status" value="1"/>
</dbReference>